<evidence type="ECO:0000256" key="5">
    <source>
        <dbReference type="ARBA" id="ARBA00022679"/>
    </source>
</evidence>
<comment type="subcellular location">
    <subcellularLocation>
        <location evidence="1">Cytoplasm</location>
    </subcellularLocation>
</comment>
<dbReference type="NCBIfam" id="NF005298">
    <property type="entry name" value="PRK06826.1"/>
    <property type="match status" value="1"/>
</dbReference>
<evidence type="ECO:0000256" key="6">
    <source>
        <dbReference type="ARBA" id="ARBA00022695"/>
    </source>
</evidence>
<dbReference type="GO" id="GO:0005737">
    <property type="term" value="C:cytoplasm"/>
    <property type="evidence" value="ECO:0007669"/>
    <property type="project" value="UniProtKB-SubCell"/>
</dbReference>
<dbReference type="PANTHER" id="PTHR32294">
    <property type="entry name" value="DNA POLYMERASE III SUBUNIT ALPHA"/>
    <property type="match status" value="1"/>
</dbReference>
<evidence type="ECO:0000256" key="2">
    <source>
        <dbReference type="ARBA" id="ARBA00009496"/>
    </source>
</evidence>
<evidence type="ECO:0000256" key="1">
    <source>
        <dbReference type="ARBA" id="ARBA00004496"/>
    </source>
</evidence>
<dbReference type="InterPro" id="IPR004805">
    <property type="entry name" value="DnaE2/DnaE/PolC"/>
</dbReference>
<evidence type="ECO:0000256" key="4">
    <source>
        <dbReference type="ARBA" id="ARBA00019114"/>
    </source>
</evidence>
<dbReference type="GO" id="GO:0003676">
    <property type="term" value="F:nucleic acid binding"/>
    <property type="evidence" value="ECO:0007669"/>
    <property type="project" value="InterPro"/>
</dbReference>
<evidence type="ECO:0000256" key="3">
    <source>
        <dbReference type="ARBA" id="ARBA00012417"/>
    </source>
</evidence>
<dbReference type="InterPro" id="IPR011708">
    <property type="entry name" value="DNA_pol3_alpha_NTPase_dom"/>
</dbReference>
<keyword evidence="8" id="KW-0239">DNA-directed DNA polymerase</keyword>
<protein>
    <recommendedName>
        <fullName evidence="4">DNA polymerase III subunit alpha</fullName>
        <ecNumber evidence="3">2.7.7.7</ecNumber>
    </recommendedName>
</protein>
<evidence type="ECO:0000256" key="10">
    <source>
        <dbReference type="ARBA" id="ARBA00049244"/>
    </source>
</evidence>
<dbReference type="Pfam" id="PF17657">
    <property type="entry name" value="DNA_pol3_finger"/>
    <property type="match status" value="1"/>
</dbReference>
<dbReference type="InterPro" id="IPR003141">
    <property type="entry name" value="Pol/His_phosphatase_N"/>
</dbReference>
<accession>A0A6M0P8P9</accession>
<dbReference type="NCBIfam" id="TIGR00594">
    <property type="entry name" value="polc"/>
    <property type="match status" value="1"/>
</dbReference>
<dbReference type="Gene3D" id="1.10.10.1600">
    <property type="entry name" value="Bacterial DNA polymerase III alpha subunit, thumb domain"/>
    <property type="match status" value="1"/>
</dbReference>
<evidence type="ECO:0000259" key="11">
    <source>
        <dbReference type="SMART" id="SM00481"/>
    </source>
</evidence>
<reference evidence="12 13" key="1">
    <citation type="submission" date="2020-03" db="EMBL/GenBank/DDBJ databases">
        <title>Bacillus aquiflavi sp. nov., isolated from yellow water of strong flavor Chinese baijiu in Yibin region of China.</title>
        <authorList>
            <person name="Xie J."/>
        </authorList>
    </citation>
    <scope>NUCLEOTIDE SEQUENCE [LARGE SCALE GENOMIC DNA]</scope>
    <source>
        <strain evidence="12 13">Gsoil 114</strain>
    </source>
</reference>
<keyword evidence="6 12" id="KW-0548">Nucleotidyltransferase</keyword>
<dbReference type="NCBIfam" id="NF004226">
    <property type="entry name" value="PRK05673.1"/>
    <property type="match status" value="1"/>
</dbReference>
<dbReference type="Gene3D" id="1.10.150.870">
    <property type="match status" value="1"/>
</dbReference>
<comment type="similarity">
    <text evidence="2">Belongs to the DNA polymerase type-C family. DnaE subfamily.</text>
</comment>
<dbReference type="CDD" id="cd04485">
    <property type="entry name" value="DnaE_OBF"/>
    <property type="match status" value="1"/>
</dbReference>
<dbReference type="InterPro" id="IPR012340">
    <property type="entry name" value="NA-bd_OB-fold"/>
</dbReference>
<evidence type="ECO:0000256" key="8">
    <source>
        <dbReference type="ARBA" id="ARBA00022932"/>
    </source>
</evidence>
<evidence type="ECO:0000256" key="9">
    <source>
        <dbReference type="ARBA" id="ARBA00025611"/>
    </source>
</evidence>
<evidence type="ECO:0000313" key="12">
    <source>
        <dbReference type="EMBL" id="NEY21102.1"/>
    </source>
</evidence>
<dbReference type="Gene3D" id="2.40.50.140">
    <property type="entry name" value="Nucleic acid-binding proteins"/>
    <property type="match status" value="1"/>
</dbReference>
<dbReference type="Pfam" id="PF07733">
    <property type="entry name" value="DNA_pol3_alpha"/>
    <property type="match status" value="1"/>
</dbReference>
<comment type="catalytic activity">
    <reaction evidence="10">
        <text>DNA(n) + a 2'-deoxyribonucleoside 5'-triphosphate = DNA(n+1) + diphosphate</text>
        <dbReference type="Rhea" id="RHEA:22508"/>
        <dbReference type="Rhea" id="RHEA-COMP:17339"/>
        <dbReference type="Rhea" id="RHEA-COMP:17340"/>
        <dbReference type="ChEBI" id="CHEBI:33019"/>
        <dbReference type="ChEBI" id="CHEBI:61560"/>
        <dbReference type="ChEBI" id="CHEBI:173112"/>
        <dbReference type="EC" id="2.7.7.7"/>
    </reaction>
</comment>
<dbReference type="Pfam" id="PF01336">
    <property type="entry name" value="tRNA_anti-codon"/>
    <property type="match status" value="1"/>
</dbReference>
<dbReference type="Pfam" id="PF02811">
    <property type="entry name" value="PHP"/>
    <property type="match status" value="1"/>
</dbReference>
<sequence length="1117" mass="127828">MAFVHLQVSTAYSLLSSTISISKWVQQAKKFHYDTLAITDRNVLYGTISFYNECKKNGIKPIIGLTADVVSPVAHDQGYPLVLLAKDETGYQNLLKISSTIQTKSPQGILLNWLRAYSEGLFAISPGIDGEIEQYVLQGDMEKAETIACHFKQIFGEDSFFLSLQQHQLEEENIILPKIVELSEKIGVKTIVTNNVQYLSKDDAFAHECLLTIKAGMKLSDENRPKLFSEEYYFKSQDEMNELFFDYKEALLNTEKVAAACNLEIKMNQRLLPKYPLEDGRSADQWLEQLCREGLAKRIKDVNKVYEDRLQYELEIIQTMQFSDYFLIVWDFMKYAREKGIITGPGRGSAAGSLVAYVLYITDVDPIKHELLFERFLNPERITMPDIDSDFPDHRRDEMIQYVAKKYGQLHVAQIITFGTFAAKAAARDVARIFGFNSKEMEYLSRIIPSQLGMTLKQAYQESEQLRQFIQESQLNRKLFETALRIEGLPRHASTHAAGVIISDKPLVHFVPIQDGHEGVYLTQFPMNHLEEIGLLKMDFLGLRNLTILEQILTNIRKGTGKMIRLQEIPLNDSKAFELLSKGNTTGVFQLESDGMRKVLQLLKPTELEDIVAVNALYRPGPMENISVYIKRKHGEEPVFYAHEDLKPILEKTYGVIVYQEQIMQIASKMAGFTLGEADLLRRAVSKKKKEALDRERNHFINGALKKGYDEKMANHIYDLIIRFANYGFNRSHAVAYSFIAYQLAYLKAHYPVYFMASLLTSVIGNEDKISQYVREAQQMGIEILPPSINHSYYSFAVEKGAIRFSLAAIKGIGYASLKDIMKNRSGRPFSTLFDLCLRVKGLNRKILESFILAGALDDFNKDRAVLLASIDVALEHADVMRPLTEEGDLFFDDESLQIEPNYAEAEPMPLIDKLTYEKQFLGLYLTDHPVRHYRSRWEREGFATIESLQFGKRKFHAGVYVNDVKTIRTKKGEMMAFLKLSDETGEIEGVVFPKTYNQYHSVFQKDDVIVIEGTVENRNEKAQLIVQKIIDMANIHNVENKETKLFLRIPSNAIKTELLIEIKQLLNDFQGSTPVILHYEDDHQTIQLSRKDWVNPTSHFLNKLIDLLGSQNVILK</sequence>
<evidence type="ECO:0000313" key="13">
    <source>
        <dbReference type="Proteomes" id="UP000476934"/>
    </source>
</evidence>
<dbReference type="EMBL" id="JAAIWK010000026">
    <property type="protein sequence ID" value="NEY21102.1"/>
    <property type="molecule type" value="Genomic_DNA"/>
</dbReference>
<dbReference type="SMART" id="SM00481">
    <property type="entry name" value="POLIIIAc"/>
    <property type="match status" value="1"/>
</dbReference>
<dbReference type="GO" id="GO:0008408">
    <property type="term" value="F:3'-5' exonuclease activity"/>
    <property type="evidence" value="ECO:0007669"/>
    <property type="project" value="InterPro"/>
</dbReference>
<dbReference type="InterPro" id="IPR004365">
    <property type="entry name" value="NA-bd_OB_tRNA"/>
</dbReference>
<dbReference type="InterPro" id="IPR029460">
    <property type="entry name" value="DNAPol_HHH"/>
</dbReference>
<dbReference type="AlphaFoldDB" id="A0A6M0P8P9"/>
<dbReference type="RefSeq" id="WP_163174195.1">
    <property type="nucleotide sequence ID" value="NZ_JAAIWK010000026.1"/>
</dbReference>
<gene>
    <name evidence="12" type="primary">dnaE</name>
    <name evidence="12" type="ORF">G4D61_14225</name>
</gene>
<dbReference type="GO" id="GO:0003887">
    <property type="term" value="F:DNA-directed DNA polymerase activity"/>
    <property type="evidence" value="ECO:0007669"/>
    <property type="project" value="UniProtKB-KW"/>
</dbReference>
<keyword evidence="7" id="KW-0235">DNA replication</keyword>
<dbReference type="InterPro" id="IPR016195">
    <property type="entry name" value="Pol/histidinol_Pase-like"/>
</dbReference>
<organism evidence="12 13">
    <name type="scientific">Heyndrickxia ginsengihumi</name>
    <dbReference type="NCBI Taxonomy" id="363870"/>
    <lineage>
        <taxon>Bacteria</taxon>
        <taxon>Bacillati</taxon>
        <taxon>Bacillota</taxon>
        <taxon>Bacilli</taxon>
        <taxon>Bacillales</taxon>
        <taxon>Bacillaceae</taxon>
        <taxon>Heyndrickxia</taxon>
    </lineage>
</organism>
<dbReference type="EC" id="2.7.7.7" evidence="3"/>
<keyword evidence="13" id="KW-1185">Reference proteome</keyword>
<dbReference type="PANTHER" id="PTHR32294:SF0">
    <property type="entry name" value="DNA POLYMERASE III SUBUNIT ALPHA"/>
    <property type="match status" value="1"/>
</dbReference>
<comment type="caution">
    <text evidence="12">The sequence shown here is derived from an EMBL/GenBank/DDBJ whole genome shotgun (WGS) entry which is preliminary data.</text>
</comment>
<dbReference type="Pfam" id="PF14579">
    <property type="entry name" value="HHH_6"/>
    <property type="match status" value="1"/>
</dbReference>
<name>A0A6M0P8P9_9BACI</name>
<dbReference type="Proteomes" id="UP000476934">
    <property type="component" value="Unassembled WGS sequence"/>
</dbReference>
<dbReference type="SUPFAM" id="SSF50249">
    <property type="entry name" value="Nucleic acid-binding proteins"/>
    <property type="match status" value="1"/>
</dbReference>
<proteinExistence type="inferred from homology"/>
<dbReference type="InterPro" id="IPR041931">
    <property type="entry name" value="DNA_pol3_alpha_thumb_dom"/>
</dbReference>
<dbReference type="InterPro" id="IPR004013">
    <property type="entry name" value="PHP_dom"/>
</dbReference>
<dbReference type="SUPFAM" id="SSF89550">
    <property type="entry name" value="PHP domain-like"/>
    <property type="match status" value="1"/>
</dbReference>
<comment type="function">
    <text evidence="9">DNA polymerase III is a complex, multichain enzyme responsible for most of the replicative synthesis in bacteria. This DNA polymerase also exhibits 3' to 5' exonuclease activity. The alpha chain is the DNA polymerase.</text>
</comment>
<evidence type="ECO:0000256" key="7">
    <source>
        <dbReference type="ARBA" id="ARBA00022705"/>
    </source>
</evidence>
<dbReference type="GO" id="GO:0006260">
    <property type="term" value="P:DNA replication"/>
    <property type="evidence" value="ECO:0007669"/>
    <property type="project" value="UniProtKB-KW"/>
</dbReference>
<dbReference type="Gene3D" id="3.20.20.140">
    <property type="entry name" value="Metal-dependent hydrolases"/>
    <property type="match status" value="1"/>
</dbReference>
<dbReference type="InterPro" id="IPR040982">
    <property type="entry name" value="DNA_pol3_finger"/>
</dbReference>
<feature type="domain" description="Polymerase/histidinol phosphatase N-terminal" evidence="11">
    <location>
        <begin position="4"/>
        <end position="71"/>
    </location>
</feature>
<keyword evidence="5 12" id="KW-0808">Transferase</keyword>